<dbReference type="InterPro" id="IPR044880">
    <property type="entry name" value="NCX_ion-bd_dom_sf"/>
</dbReference>
<evidence type="ECO:0000313" key="7">
    <source>
        <dbReference type="EMBL" id="ALC16228.1"/>
    </source>
</evidence>
<keyword evidence="4 5" id="KW-0472">Membrane</keyword>
<proteinExistence type="predicted"/>
<keyword evidence="8" id="KW-1185">Reference proteome</keyword>
<evidence type="ECO:0000256" key="3">
    <source>
        <dbReference type="ARBA" id="ARBA00022989"/>
    </source>
</evidence>
<dbReference type="Gene3D" id="1.20.1420.30">
    <property type="entry name" value="NCX, central ion-binding region"/>
    <property type="match status" value="1"/>
</dbReference>
<evidence type="ECO:0000256" key="5">
    <source>
        <dbReference type="SAM" id="Phobius"/>
    </source>
</evidence>
<accession>A0A0M4CWA6</accession>
<evidence type="ECO:0000313" key="8">
    <source>
        <dbReference type="Proteomes" id="UP000057158"/>
    </source>
</evidence>
<dbReference type="GO" id="GO:0005262">
    <property type="term" value="F:calcium channel activity"/>
    <property type="evidence" value="ECO:0007669"/>
    <property type="project" value="TreeGrafter"/>
</dbReference>
<keyword evidence="3 5" id="KW-1133">Transmembrane helix</keyword>
<dbReference type="PATRIC" id="fig|1603606.3.peg.1580"/>
<organism evidence="7 8">
    <name type="scientific">Desulfuromonas soudanensis</name>
    <dbReference type="NCBI Taxonomy" id="1603606"/>
    <lineage>
        <taxon>Bacteria</taxon>
        <taxon>Pseudomonadati</taxon>
        <taxon>Thermodesulfobacteriota</taxon>
        <taxon>Desulfuromonadia</taxon>
        <taxon>Desulfuromonadales</taxon>
        <taxon>Desulfuromonadaceae</taxon>
        <taxon>Desulfuromonas</taxon>
    </lineage>
</organism>
<reference evidence="7 8" key="1">
    <citation type="submission" date="2015-07" db="EMBL/GenBank/DDBJ databases">
        <title>Isolation and Genomic Characterization of a Novel Halophilic Metal-Reducing Deltaproteobacterium from the Deep Subsurface.</title>
        <authorList>
            <person name="Badalamenti J.P."/>
            <person name="Summers Z.M."/>
            <person name="Gralnick J.A."/>
            <person name="Bond D.R."/>
        </authorList>
    </citation>
    <scope>NUCLEOTIDE SEQUENCE [LARGE SCALE GENOMIC DNA]</scope>
    <source>
        <strain evidence="7 8">WTL</strain>
    </source>
</reference>
<dbReference type="GO" id="GO:0006874">
    <property type="term" value="P:intracellular calcium ion homeostasis"/>
    <property type="evidence" value="ECO:0007669"/>
    <property type="project" value="TreeGrafter"/>
</dbReference>
<dbReference type="GO" id="GO:0005886">
    <property type="term" value="C:plasma membrane"/>
    <property type="evidence" value="ECO:0007669"/>
    <property type="project" value="TreeGrafter"/>
</dbReference>
<dbReference type="InterPro" id="IPR004481">
    <property type="entry name" value="K/Na/Ca-exchanger"/>
</dbReference>
<dbReference type="KEGG" id="des:DSOUD_1449"/>
<feature type="transmembrane region" description="Helical" evidence="5">
    <location>
        <begin position="209"/>
        <end position="227"/>
    </location>
</feature>
<dbReference type="STRING" id="1603606.DSOUD_1449"/>
<dbReference type="GO" id="GO:0008273">
    <property type="term" value="F:calcium, potassium:sodium antiporter activity"/>
    <property type="evidence" value="ECO:0007669"/>
    <property type="project" value="TreeGrafter"/>
</dbReference>
<feature type="transmembrane region" description="Helical" evidence="5">
    <location>
        <begin position="34"/>
        <end position="54"/>
    </location>
</feature>
<comment type="subcellular location">
    <subcellularLocation>
        <location evidence="1">Membrane</location>
        <topology evidence="1">Multi-pass membrane protein</topology>
    </subcellularLocation>
</comment>
<feature type="transmembrane region" description="Helical" evidence="5">
    <location>
        <begin position="105"/>
        <end position="129"/>
    </location>
</feature>
<feature type="domain" description="Sodium/calcium exchanger membrane region" evidence="6">
    <location>
        <begin position="42"/>
        <end position="181"/>
    </location>
</feature>
<feature type="transmembrane region" description="Helical" evidence="5">
    <location>
        <begin position="304"/>
        <end position="322"/>
    </location>
</feature>
<dbReference type="EMBL" id="CP010802">
    <property type="protein sequence ID" value="ALC16228.1"/>
    <property type="molecule type" value="Genomic_DNA"/>
</dbReference>
<gene>
    <name evidence="7" type="ORF">DSOUD_1449</name>
</gene>
<sequence length="351" mass="36780">MDSTSPAVEIKIVRHQGMGRTPGSLRLQITPPGMGSIMVFTALLFFAGLLLLYYGAEYLVSGSSSLALSYGVRPLVVGMTVVAFATSMPELMVSLLAAIGGSSDIAGGNIIGSNIANIGLILGTAALIAPLAVDSSMLKREIPYLIGASLLLLFFSMDGVLGFGNGVVLFLLLLVFLGYCLFNARRDPLGGPAAADVVAREKRGRKKDLFLILLGIVGLGVGAELMVRSAVTIARTFGISELVIGLTIVAMGTSLPELAASMMSAWKGEMDLSIGNVIGSNIFNILFVLGVCPMIRPLAVDPSMLRFELPVMLVFTVALVPMILHRSTLGRGKGGLLVGGYGLFIAALVFR</sequence>
<dbReference type="NCBIfam" id="TIGR00367">
    <property type="entry name" value="calcium/sodium antiporter"/>
    <property type="match status" value="1"/>
</dbReference>
<feature type="transmembrane region" description="Helical" evidence="5">
    <location>
        <begin position="75"/>
        <end position="99"/>
    </location>
</feature>
<feature type="transmembrane region" description="Helical" evidence="5">
    <location>
        <begin position="163"/>
        <end position="182"/>
    </location>
</feature>
<evidence type="ECO:0000256" key="2">
    <source>
        <dbReference type="ARBA" id="ARBA00022692"/>
    </source>
</evidence>
<name>A0A0M4CWA6_9BACT</name>
<keyword evidence="2 5" id="KW-0812">Transmembrane</keyword>
<evidence type="ECO:0000256" key="1">
    <source>
        <dbReference type="ARBA" id="ARBA00004141"/>
    </source>
</evidence>
<feature type="domain" description="Sodium/calcium exchanger membrane region" evidence="6">
    <location>
        <begin position="209"/>
        <end position="349"/>
    </location>
</feature>
<evidence type="ECO:0000256" key="4">
    <source>
        <dbReference type="ARBA" id="ARBA00023136"/>
    </source>
</evidence>
<dbReference type="InterPro" id="IPR004837">
    <property type="entry name" value="NaCa_Exmemb"/>
</dbReference>
<evidence type="ECO:0000259" key="6">
    <source>
        <dbReference type="Pfam" id="PF01699"/>
    </source>
</evidence>
<feature type="transmembrane region" description="Helical" evidence="5">
    <location>
        <begin position="233"/>
        <end position="253"/>
    </location>
</feature>
<dbReference type="PANTHER" id="PTHR10846">
    <property type="entry name" value="SODIUM/POTASSIUM/CALCIUM EXCHANGER"/>
    <property type="match status" value="1"/>
</dbReference>
<dbReference type="AlphaFoldDB" id="A0A0M4CWA6"/>
<protein>
    <submittedName>
        <fullName evidence="7">K+-dependent Na+/Ca+ exchanger-like protein</fullName>
    </submittedName>
</protein>
<feature type="transmembrane region" description="Helical" evidence="5">
    <location>
        <begin position="274"/>
        <end position="298"/>
    </location>
</feature>
<dbReference type="Pfam" id="PF01699">
    <property type="entry name" value="Na_Ca_ex"/>
    <property type="match status" value="2"/>
</dbReference>
<dbReference type="PANTHER" id="PTHR10846:SF8">
    <property type="entry name" value="INNER MEMBRANE PROTEIN YRBG"/>
    <property type="match status" value="1"/>
</dbReference>
<feature type="transmembrane region" description="Helical" evidence="5">
    <location>
        <begin position="334"/>
        <end position="350"/>
    </location>
</feature>
<dbReference type="Proteomes" id="UP000057158">
    <property type="component" value="Chromosome"/>
</dbReference>